<dbReference type="NCBIfam" id="TIGR04518">
    <property type="entry name" value="ECF_S_folT_fam"/>
    <property type="match status" value="1"/>
</dbReference>
<accession>A0A150KGB1</accession>
<proteinExistence type="predicted"/>
<dbReference type="EMBL" id="LQYG01000089">
    <property type="protein sequence ID" value="KYC60623.1"/>
    <property type="molecule type" value="Genomic_DNA"/>
</dbReference>
<protein>
    <submittedName>
        <fullName evidence="4">Folate family ECF transporter S component</fullName>
    </submittedName>
</protein>
<dbReference type="RefSeq" id="WP_013860631.1">
    <property type="nucleotide sequence ID" value="NZ_CABJCT010000014.1"/>
</dbReference>
<dbReference type="PATRIC" id="fig|1398.25.peg.2150"/>
<evidence type="ECO:0000256" key="1">
    <source>
        <dbReference type="SAM" id="Phobius"/>
    </source>
</evidence>
<dbReference type="Proteomes" id="UP001223084">
    <property type="component" value="Unassembled WGS sequence"/>
</dbReference>
<organism evidence="3 6">
    <name type="scientific">Heyndrickxia coagulans</name>
    <name type="common">Weizmannia coagulans</name>
    <dbReference type="NCBI Taxonomy" id="1398"/>
    <lineage>
        <taxon>Bacteria</taxon>
        <taxon>Bacillati</taxon>
        <taxon>Bacillota</taxon>
        <taxon>Bacilli</taxon>
        <taxon>Bacillales</taxon>
        <taxon>Bacillaceae</taxon>
        <taxon>Heyndrickxia</taxon>
    </lineage>
</organism>
<evidence type="ECO:0000313" key="4">
    <source>
        <dbReference type="EMBL" id="MDL5041804.1"/>
    </source>
</evidence>
<feature type="transmembrane region" description="Helical" evidence="1">
    <location>
        <begin position="70"/>
        <end position="92"/>
    </location>
</feature>
<dbReference type="Proteomes" id="UP000075304">
    <property type="component" value="Unassembled WGS sequence"/>
</dbReference>
<feature type="transmembrane region" description="Helical" evidence="1">
    <location>
        <begin position="98"/>
        <end position="125"/>
    </location>
</feature>
<name>A0A150KGB1_HEYCO</name>
<dbReference type="Pfam" id="PF12822">
    <property type="entry name" value="ECF_trnsprt"/>
    <property type="match status" value="1"/>
</dbReference>
<dbReference type="Proteomes" id="UP000075288">
    <property type="component" value="Unassembled WGS sequence"/>
</dbReference>
<reference evidence="4" key="2">
    <citation type="submission" date="2023-06" db="EMBL/GenBank/DDBJ databases">
        <title>Probiogenomic evaluation and L lactic producing Weizmannia coaggulans BKMTCR2-2 from tree bark.</title>
        <authorList>
            <person name="Mahittikon J."/>
            <person name="Tanasupawat S."/>
        </authorList>
    </citation>
    <scope>NUCLEOTIDE SEQUENCE</scope>
    <source>
        <strain evidence="4">BKMTCR2-2</strain>
    </source>
</reference>
<feature type="transmembrane region" description="Helical" evidence="1">
    <location>
        <begin position="29"/>
        <end position="58"/>
    </location>
</feature>
<dbReference type="EMBL" id="JASUZX010000002">
    <property type="protein sequence ID" value="MDL5041804.1"/>
    <property type="molecule type" value="Genomic_DNA"/>
</dbReference>
<evidence type="ECO:0000313" key="3">
    <source>
        <dbReference type="EMBL" id="KYC71307.1"/>
    </source>
</evidence>
<dbReference type="InterPro" id="IPR024529">
    <property type="entry name" value="ECF_trnsprt_substrate-spec"/>
</dbReference>
<dbReference type="GO" id="GO:0022857">
    <property type="term" value="F:transmembrane transporter activity"/>
    <property type="evidence" value="ECO:0007669"/>
    <property type="project" value="InterPro"/>
</dbReference>
<evidence type="ECO:0000313" key="5">
    <source>
        <dbReference type="Proteomes" id="UP000075288"/>
    </source>
</evidence>
<dbReference type="AlphaFoldDB" id="A0A150KGB1"/>
<evidence type="ECO:0000313" key="2">
    <source>
        <dbReference type="EMBL" id="KYC60623.1"/>
    </source>
</evidence>
<dbReference type="InterPro" id="IPR030949">
    <property type="entry name" value="ECF_S_folate_fam"/>
</dbReference>
<keyword evidence="1" id="KW-0472">Membrane</keyword>
<dbReference type="Gene3D" id="1.10.1760.20">
    <property type="match status" value="1"/>
</dbReference>
<evidence type="ECO:0000313" key="6">
    <source>
        <dbReference type="Proteomes" id="UP000075304"/>
    </source>
</evidence>
<keyword evidence="1" id="KW-1133">Transmembrane helix</keyword>
<comment type="caution">
    <text evidence="3">The sequence shown here is derived from an EMBL/GenBank/DDBJ whole genome shotgun (WGS) entry which is preliminary data.</text>
</comment>
<gene>
    <name evidence="2" type="ORF">B4098_1548</name>
    <name evidence="3" type="ORF">B4099_1770</name>
    <name evidence="4" type="ORF">QN341_12290</name>
</gene>
<sequence>MHAKKIVLIGLFIALEVISTRFLSIQTPIIRIGFTFIPTALSAVLLGPVLAGVTAGLADIMGMMLFPAGSAYFPGFTLSAFLSGAIYGVFLYHRPVGFWRVCLAVLAITIVVNLGLDTLWLWMLTGKGILGLLPVRLIKSAMMFPIQIMMIYAVWKSLAVSLKHAFSFGRAN</sequence>
<reference evidence="5 6" key="1">
    <citation type="submission" date="2016-01" db="EMBL/GenBank/DDBJ databases">
        <title>Genome Sequences of Twelve Sporeforming Bacillus Species Isolated from Foods.</title>
        <authorList>
            <person name="Berendsen E.M."/>
            <person name="Wells-Bennik M.H."/>
            <person name="Krawcyk A.O."/>
            <person name="De Jong A."/>
            <person name="Holsappel S."/>
            <person name="Eijlander R.T."/>
            <person name="Kuipers O.P."/>
        </authorList>
    </citation>
    <scope>NUCLEOTIDE SEQUENCE [LARGE SCALE GENOMIC DNA]</scope>
    <source>
        <strain evidence="2 5">B4098</strain>
        <strain evidence="3 6">B4099</strain>
    </source>
</reference>
<feature type="transmembrane region" description="Helical" evidence="1">
    <location>
        <begin position="137"/>
        <end position="155"/>
    </location>
</feature>
<dbReference type="OMA" id="WLHIMYG"/>
<keyword evidence="1" id="KW-0812">Transmembrane</keyword>
<dbReference type="EMBL" id="LQYI01000033">
    <property type="protein sequence ID" value="KYC71307.1"/>
    <property type="molecule type" value="Genomic_DNA"/>
</dbReference>